<organism evidence="1 2">
    <name type="scientific">Pseudorhizobium banfieldiae</name>
    <dbReference type="NCBI Taxonomy" id="1125847"/>
    <lineage>
        <taxon>Bacteria</taxon>
        <taxon>Pseudomonadati</taxon>
        <taxon>Pseudomonadota</taxon>
        <taxon>Alphaproteobacteria</taxon>
        <taxon>Hyphomicrobiales</taxon>
        <taxon>Rhizobiaceae</taxon>
        <taxon>Rhizobium/Agrobacterium group</taxon>
        <taxon>Pseudorhizobium</taxon>
    </lineage>
</organism>
<accession>L0NED2</accession>
<sequence length="63" mass="7016">MKKPIPYTYVVARRRRRTGNRWCLAVMLPGGLASTLDTFASRKRAISTAKLLAYGGGHVEVRP</sequence>
<dbReference type="KEGG" id="rht:NT26_1422"/>
<evidence type="ECO:0000313" key="1">
    <source>
        <dbReference type="EMBL" id="CCF19146.1"/>
    </source>
</evidence>
<dbReference type="EMBL" id="FO082820">
    <property type="protein sequence ID" value="CCF19146.1"/>
    <property type="molecule type" value="Genomic_DNA"/>
</dbReference>
<dbReference type="AlphaFoldDB" id="L0NED2"/>
<keyword evidence="2" id="KW-1185">Reference proteome</keyword>
<proteinExistence type="predicted"/>
<name>L0NED2_9HYPH</name>
<dbReference type="Proteomes" id="UP000010792">
    <property type="component" value="Chromosome"/>
</dbReference>
<gene>
    <name evidence="1" type="ORF">NT26_1422</name>
</gene>
<evidence type="ECO:0000313" key="2">
    <source>
        <dbReference type="Proteomes" id="UP000010792"/>
    </source>
</evidence>
<reference evidence="1 2" key="1">
    <citation type="journal article" date="2013" name="Genome Biol. Evol.">
        <title>Life in an arsenic-containing gold mine: genome and physiology of the autotrophic arsenite-oxidizing bacterium rhizobium sp. NT-26.</title>
        <authorList>
            <person name="Andres J."/>
            <person name="Arsene-Ploetze F."/>
            <person name="Barbe V."/>
            <person name="Brochier-Armanet C."/>
            <person name="Cleiss-Arnold J."/>
            <person name="Coppee J.Y."/>
            <person name="Dillies M.A."/>
            <person name="Geist"/>
            <person name="L"/>
            <person name="Joublin A."/>
            <person name="Koechler S."/>
            <person name="Lassalle F."/>
            <person name="Marchal M."/>
            <person name="Medigue C."/>
            <person name="Muller D."/>
            <person name="Nesme X."/>
            <person name="Plewniak F."/>
            <person name="Proux C."/>
            <person name="Ramirez-Bahena M.H."/>
            <person name="Schenowitz C."/>
            <person name="Sismeiro O."/>
            <person name="Vallenet D."/>
            <person name="Santini J.M."/>
            <person name="Bertin P.N."/>
        </authorList>
    </citation>
    <scope>NUCLEOTIDE SEQUENCE [LARGE SCALE GENOMIC DNA]</scope>
    <source>
        <strain evidence="1 2">NT-26</strain>
    </source>
</reference>
<dbReference type="RefSeq" id="WP_052638039.1">
    <property type="nucleotide sequence ID" value="NZ_FO082820.1"/>
</dbReference>
<protein>
    <submittedName>
        <fullName evidence="1">Uncharacterized protein</fullName>
    </submittedName>
</protein>
<dbReference type="STRING" id="1125847.NT26_1422"/>